<protein>
    <submittedName>
        <fullName evidence="2">Uncharacterized protein</fullName>
    </submittedName>
</protein>
<evidence type="ECO:0000313" key="2">
    <source>
        <dbReference type="EMBL" id="KAK3369863.1"/>
    </source>
</evidence>
<feature type="compositionally biased region" description="Pro residues" evidence="1">
    <location>
        <begin position="30"/>
        <end position="46"/>
    </location>
</feature>
<feature type="compositionally biased region" description="Acidic residues" evidence="1">
    <location>
        <begin position="300"/>
        <end position="309"/>
    </location>
</feature>
<dbReference type="SUPFAM" id="SSF101447">
    <property type="entry name" value="Formin homology 2 domain (FH2 domain)"/>
    <property type="match status" value="1"/>
</dbReference>
<comment type="caution">
    <text evidence="2">The sequence shown here is derived from an EMBL/GenBank/DDBJ whole genome shotgun (WGS) entry which is preliminary data.</text>
</comment>
<evidence type="ECO:0000313" key="3">
    <source>
        <dbReference type="Proteomes" id="UP001285441"/>
    </source>
</evidence>
<name>A0AAE0K4E7_9PEZI</name>
<dbReference type="AlphaFoldDB" id="A0AAE0K4E7"/>
<reference evidence="2" key="1">
    <citation type="journal article" date="2023" name="Mol. Phylogenet. Evol.">
        <title>Genome-scale phylogeny and comparative genomics of the fungal order Sordariales.</title>
        <authorList>
            <person name="Hensen N."/>
            <person name="Bonometti L."/>
            <person name="Westerberg I."/>
            <person name="Brannstrom I.O."/>
            <person name="Guillou S."/>
            <person name="Cros-Aarteil S."/>
            <person name="Calhoun S."/>
            <person name="Haridas S."/>
            <person name="Kuo A."/>
            <person name="Mondo S."/>
            <person name="Pangilinan J."/>
            <person name="Riley R."/>
            <person name="LaButti K."/>
            <person name="Andreopoulos B."/>
            <person name="Lipzen A."/>
            <person name="Chen C."/>
            <person name="Yan M."/>
            <person name="Daum C."/>
            <person name="Ng V."/>
            <person name="Clum A."/>
            <person name="Steindorff A."/>
            <person name="Ohm R.A."/>
            <person name="Martin F."/>
            <person name="Silar P."/>
            <person name="Natvig D.O."/>
            <person name="Lalanne C."/>
            <person name="Gautier V."/>
            <person name="Ament-Velasquez S.L."/>
            <person name="Kruys A."/>
            <person name="Hutchinson M.I."/>
            <person name="Powell A.J."/>
            <person name="Barry K."/>
            <person name="Miller A.N."/>
            <person name="Grigoriev I.V."/>
            <person name="Debuchy R."/>
            <person name="Gladieux P."/>
            <person name="Hiltunen Thoren M."/>
            <person name="Johannesson H."/>
        </authorList>
    </citation>
    <scope>NUCLEOTIDE SEQUENCE</scope>
    <source>
        <strain evidence="2">CBS 232.78</strain>
    </source>
</reference>
<feature type="region of interest" description="Disordered" evidence="1">
    <location>
        <begin position="1"/>
        <end position="95"/>
    </location>
</feature>
<accession>A0AAE0K4E7</accession>
<proteinExistence type="predicted"/>
<evidence type="ECO:0000256" key="1">
    <source>
        <dbReference type="SAM" id="MobiDB-lite"/>
    </source>
</evidence>
<dbReference type="Proteomes" id="UP001285441">
    <property type="component" value="Unassembled WGS sequence"/>
</dbReference>
<sequence>MAPSQKEKPFSTTPPWQRDTQRPEAAASTIPPPPPPPPHPPSPPPHQQKTPSTSPPPTNSEPFPGASTFHSSYWREPTPLDPPPLPPTPHSDNDNIRNLTLRAHALTHLLATQYADPETEKSIHEMTLFLQTYQTGLPITDAQLTKLDTLITRRESILHQLNLIAAGCSLDRYADWLRTRPATSWHLETWLHDERFPARQEEWFFIQDGLWQNMGGDSLVWQDEWDSFHFPRHYLAAAIREAEEHHYTSITIYERAVAFLKGQKKTREEAQAQLEIKAEEVAEEVAPAVIAALETREVKEEEEDEEDEDGRTGGRRNRATV</sequence>
<feature type="compositionally biased region" description="Pro residues" evidence="1">
    <location>
        <begin position="79"/>
        <end position="89"/>
    </location>
</feature>
<dbReference type="EMBL" id="JAULSW010000009">
    <property type="protein sequence ID" value="KAK3369863.1"/>
    <property type="molecule type" value="Genomic_DNA"/>
</dbReference>
<gene>
    <name evidence="2" type="ORF">B0H63DRAFT_527630</name>
</gene>
<feature type="region of interest" description="Disordered" evidence="1">
    <location>
        <begin position="293"/>
        <end position="321"/>
    </location>
</feature>
<reference evidence="2" key="2">
    <citation type="submission" date="2023-06" db="EMBL/GenBank/DDBJ databases">
        <authorList>
            <consortium name="Lawrence Berkeley National Laboratory"/>
            <person name="Haridas S."/>
            <person name="Hensen N."/>
            <person name="Bonometti L."/>
            <person name="Westerberg I."/>
            <person name="Brannstrom I.O."/>
            <person name="Guillou S."/>
            <person name="Cros-Aarteil S."/>
            <person name="Calhoun S."/>
            <person name="Kuo A."/>
            <person name="Mondo S."/>
            <person name="Pangilinan J."/>
            <person name="Riley R."/>
            <person name="LaButti K."/>
            <person name="Andreopoulos B."/>
            <person name="Lipzen A."/>
            <person name="Chen C."/>
            <person name="Yanf M."/>
            <person name="Daum C."/>
            <person name="Ng V."/>
            <person name="Clum A."/>
            <person name="Steindorff A."/>
            <person name="Ohm R."/>
            <person name="Martin F."/>
            <person name="Silar P."/>
            <person name="Natvig D."/>
            <person name="Lalanne C."/>
            <person name="Gautier V."/>
            <person name="Ament-velasquez S.L."/>
            <person name="Kruys A."/>
            <person name="Hutchinson M.I."/>
            <person name="Powell A.J."/>
            <person name="Barry K."/>
            <person name="Miller A.N."/>
            <person name="Grigoriev I.V."/>
            <person name="Debuchy R."/>
            <person name="Gladieux P."/>
            <person name="Thoren M.H."/>
            <person name="Johannesson H."/>
        </authorList>
    </citation>
    <scope>NUCLEOTIDE SEQUENCE</scope>
    <source>
        <strain evidence="2">CBS 232.78</strain>
    </source>
</reference>
<organism evidence="2 3">
    <name type="scientific">Podospora didyma</name>
    <dbReference type="NCBI Taxonomy" id="330526"/>
    <lineage>
        <taxon>Eukaryota</taxon>
        <taxon>Fungi</taxon>
        <taxon>Dikarya</taxon>
        <taxon>Ascomycota</taxon>
        <taxon>Pezizomycotina</taxon>
        <taxon>Sordariomycetes</taxon>
        <taxon>Sordariomycetidae</taxon>
        <taxon>Sordariales</taxon>
        <taxon>Podosporaceae</taxon>
        <taxon>Podospora</taxon>
    </lineage>
</organism>
<keyword evidence="3" id="KW-1185">Reference proteome</keyword>